<dbReference type="AlphaFoldDB" id="A0A7D3XNX0"/>
<dbReference type="Proteomes" id="UP000503088">
    <property type="component" value="Chromosome"/>
</dbReference>
<dbReference type="Pfam" id="PF12846">
    <property type="entry name" value="AAA_10"/>
    <property type="match status" value="1"/>
</dbReference>
<dbReference type="PANTHER" id="PTHR30121:SF6">
    <property type="entry name" value="SLR6007 PROTEIN"/>
    <property type="match status" value="1"/>
</dbReference>
<keyword evidence="3" id="KW-1185">Reference proteome</keyword>
<evidence type="ECO:0000256" key="1">
    <source>
        <dbReference type="SAM" id="MobiDB-lite"/>
    </source>
</evidence>
<reference evidence="2 3" key="1">
    <citation type="submission" date="2020-01" db="EMBL/GenBank/DDBJ databases">
        <authorList>
            <person name="Gulvik C.A."/>
            <person name="Batra D.G."/>
        </authorList>
    </citation>
    <scope>NUCLEOTIDE SEQUENCE [LARGE SCALE GENOMIC DNA]</scope>
    <source>
        <strain evidence="2 3">W9323</strain>
    </source>
</reference>
<dbReference type="EMBL" id="CP048104">
    <property type="protein sequence ID" value="QKG83367.1"/>
    <property type="molecule type" value="Genomic_DNA"/>
</dbReference>
<feature type="region of interest" description="Disordered" evidence="1">
    <location>
        <begin position="328"/>
        <end position="349"/>
    </location>
</feature>
<dbReference type="SUPFAM" id="SSF52540">
    <property type="entry name" value="P-loop containing nucleoside triphosphate hydrolases"/>
    <property type="match status" value="1"/>
</dbReference>
<dbReference type="PANTHER" id="PTHR30121">
    <property type="entry name" value="UNCHARACTERIZED PROTEIN YJGR-RELATED"/>
    <property type="match status" value="1"/>
</dbReference>
<proteinExistence type="predicted"/>
<evidence type="ECO:0000313" key="3">
    <source>
        <dbReference type="Proteomes" id="UP000503088"/>
    </source>
</evidence>
<dbReference type="RefSeq" id="WP_173219992.1">
    <property type="nucleotide sequence ID" value="NZ_CP048104.1"/>
</dbReference>
<gene>
    <name evidence="2" type="ORF">GXN76_02035</name>
</gene>
<sequence>MDNPFILRQGNMIIGKNNAFIAETDCYALYELFTHHGEFSNHDEQQGRLVWLDTTLASLMRSGSLFLSPFPVDPRERLEEEERYLPEDMPWDLKVLYVNSVDKMHEHLMKNPQEYRVILVMNVKERSGNPFYDLFQLAVEAIRDPYRRLEWKLGGRPFTLPTSQWQRFKKDEQHLYRLLSDGLGARRLNYREVDYMLERFATPGAEPRKRNGDGSFYEVGPKDASVMMANPAEAVPVFEDTVLNPQVPGEIEFQKVLPDGIRKGYFSNLVINRLPRGYSQFPDTTALFQIIRQKFTFPAELSVQFVPLSWSYLRYSLRTVNYVGRMRNRGKENRGGEVDQKNRSTEDDSRDLANLLQGQETPMFYTQISIRVWGETQEKLYENRTRLQEALNQAGYEILIPSRQLPLFYNTLPGNPRKTGHQYIVKMTSEWLSALGPLNGVVIGDKRGIYVGDVIPFSERYEQERGVPVLFDIRRGSRDARISFSPAIIHYGSPGSGKSALANWILLMDVLRGSKALLFDPKNERWAWMFEIPGMRDWINLVTLQEEEDKGKLDPLLRINGTKQDRVAVNTAKKILWFLSENPESATYAEKAIGYAVDYVVDEYRQANYQGRKPCMRRVLEILRRYLEGDQAVQFKFPQKDFVREQAEREVARALTELEYNTESSLARLLFAEGHETPIDVSKPITLLQVQGLIKSDKEEDPDLKYNTAVIMGICDLADWFVAQEAAGRMVVFEELHEFGEKETIRRMVRQLLRKGRSMNNVVQLIIHNMRDLDLDRNLDEDGASEVRSNLGTRFVYRVTDKGEARKACGMLGIDPTEDLVDFMSSGTQMKSGEFLMRDADGHVGFVRFPLDEVDPTLYQAFRTDTDAQKERQRKYGHLLYQKHNLKVVGK</sequence>
<feature type="compositionally biased region" description="Basic and acidic residues" evidence="1">
    <location>
        <begin position="329"/>
        <end position="349"/>
    </location>
</feature>
<accession>A0A7D3XNX0</accession>
<dbReference type="InterPro" id="IPR051162">
    <property type="entry name" value="T4SS_component"/>
</dbReference>
<dbReference type="Gene3D" id="3.40.50.300">
    <property type="entry name" value="P-loop containing nucleotide triphosphate hydrolases"/>
    <property type="match status" value="2"/>
</dbReference>
<dbReference type="KEGG" id="kpul:GXN76_02035"/>
<dbReference type="InterPro" id="IPR027417">
    <property type="entry name" value="P-loop_NTPase"/>
</dbReference>
<organism evidence="2 3">
    <name type="scientific">Kroppenstedtia pulmonis</name>
    <dbReference type="NCBI Taxonomy" id="1380685"/>
    <lineage>
        <taxon>Bacteria</taxon>
        <taxon>Bacillati</taxon>
        <taxon>Bacillota</taxon>
        <taxon>Bacilli</taxon>
        <taxon>Bacillales</taxon>
        <taxon>Thermoactinomycetaceae</taxon>
        <taxon>Kroppenstedtia</taxon>
    </lineage>
</organism>
<evidence type="ECO:0008006" key="4">
    <source>
        <dbReference type="Google" id="ProtNLM"/>
    </source>
</evidence>
<protein>
    <recommendedName>
        <fullName evidence="4">ATP-binding protein</fullName>
    </recommendedName>
</protein>
<name>A0A7D3XNX0_9BACL</name>
<evidence type="ECO:0000313" key="2">
    <source>
        <dbReference type="EMBL" id="QKG83367.1"/>
    </source>
</evidence>